<sequence length="94" mass="11050">MIVFCEYVVQEEYRDKYLGWVRSQPERWRNVELAENTAQPGVFVEWQRAGSEQEADNIAKERREGRSGWSEMESWVKRGAAGVRVWIFRPVSGV</sequence>
<dbReference type="OrthoDB" id="2967153at2"/>
<evidence type="ECO:0000313" key="1">
    <source>
        <dbReference type="EMBL" id="THF82626.1"/>
    </source>
</evidence>
<keyword evidence="2" id="KW-1185">Reference proteome</keyword>
<dbReference type="RefSeq" id="WP_136368886.1">
    <property type="nucleotide sequence ID" value="NZ_SSOB01000006.1"/>
</dbReference>
<gene>
    <name evidence="1" type="ORF">E6C55_06005</name>
</gene>
<comment type="caution">
    <text evidence="1">The sequence shown here is derived from an EMBL/GenBank/DDBJ whole genome shotgun (WGS) entry which is preliminary data.</text>
</comment>
<reference evidence="1 2" key="1">
    <citation type="submission" date="2019-04" db="EMBL/GenBank/DDBJ databases">
        <title>Cohnella sp. nov. isolated from preserved vegetables.</title>
        <authorList>
            <person name="Lin S.-Y."/>
            <person name="Hung M.-H."/>
            <person name="Young C.-C."/>
        </authorList>
    </citation>
    <scope>NUCLEOTIDE SEQUENCE [LARGE SCALE GENOMIC DNA]</scope>
    <source>
        <strain evidence="1 2">CC-MHH1044</strain>
    </source>
</reference>
<name>A0A4S4C4C0_9BACL</name>
<dbReference type="AlphaFoldDB" id="A0A4S4C4C0"/>
<accession>A0A4S4C4C0</accession>
<protein>
    <submittedName>
        <fullName evidence="1">Uncharacterized protein</fullName>
    </submittedName>
</protein>
<organism evidence="1 2">
    <name type="scientific">Cohnella fermenti</name>
    <dbReference type="NCBI Taxonomy" id="2565925"/>
    <lineage>
        <taxon>Bacteria</taxon>
        <taxon>Bacillati</taxon>
        <taxon>Bacillota</taxon>
        <taxon>Bacilli</taxon>
        <taxon>Bacillales</taxon>
        <taxon>Paenibacillaceae</taxon>
        <taxon>Cohnella</taxon>
    </lineage>
</organism>
<proteinExistence type="predicted"/>
<dbReference type="EMBL" id="SSOB01000006">
    <property type="protein sequence ID" value="THF82626.1"/>
    <property type="molecule type" value="Genomic_DNA"/>
</dbReference>
<dbReference type="Proteomes" id="UP000310636">
    <property type="component" value="Unassembled WGS sequence"/>
</dbReference>
<evidence type="ECO:0000313" key="2">
    <source>
        <dbReference type="Proteomes" id="UP000310636"/>
    </source>
</evidence>